<dbReference type="Proteomes" id="UP001284901">
    <property type="component" value="Unassembled WGS sequence"/>
</dbReference>
<evidence type="ECO:0000259" key="2">
    <source>
        <dbReference type="PROSITE" id="PS50975"/>
    </source>
</evidence>
<dbReference type="PROSITE" id="PS50975">
    <property type="entry name" value="ATP_GRASP"/>
    <property type="match status" value="1"/>
</dbReference>
<sequence>MMNHSPLSSRPRVLVTGASGPAGSSLLTQLWERGIPVLGVDMAPRPRTDGLRILQCPPATAPDFVSALAAICEEYSIDLLIPTVDEELSVLAPLRTALLHRARIAVAPTAAVAIAADKWLTHRVAESSGLAVPRSLEAPTLTEEGAYWLGFPYVVRPRVARGGRGVRLETTFPPATPLRDTEMVSAFLPGTEYCAQLYLPAPGSVRRDGAVNGAGSGARDGARGGARRRPTVVVLEKTSLASGQHGNATGVRRVEAPDVAELALAAAQAVGLSGAADVDIRRDTQGRPALIEINARFGAHSAHAPELLDALLEAYAPTEPASTPRGTVEVTA</sequence>
<feature type="domain" description="ATP-grasp" evidence="2">
    <location>
        <begin position="122"/>
        <end position="322"/>
    </location>
</feature>
<dbReference type="SUPFAM" id="SSF51735">
    <property type="entry name" value="NAD(P)-binding Rossmann-fold domains"/>
    <property type="match status" value="1"/>
</dbReference>
<dbReference type="AlphaFoldDB" id="A0AAW9HKB0"/>
<protein>
    <recommendedName>
        <fullName evidence="2">ATP-grasp domain-containing protein</fullName>
    </recommendedName>
</protein>
<comment type="caution">
    <text evidence="3">The sequence shown here is derived from an EMBL/GenBank/DDBJ whole genome shotgun (WGS) entry which is preliminary data.</text>
</comment>
<keyword evidence="1" id="KW-0067">ATP-binding</keyword>
<dbReference type="GO" id="GO:0005524">
    <property type="term" value="F:ATP binding"/>
    <property type="evidence" value="ECO:0007669"/>
    <property type="project" value="UniProtKB-UniRule"/>
</dbReference>
<proteinExistence type="predicted"/>
<dbReference type="RefSeq" id="WP_087071024.1">
    <property type="nucleotide sequence ID" value="NZ_CAUPFC010000001.1"/>
</dbReference>
<evidence type="ECO:0000313" key="6">
    <source>
        <dbReference type="Proteomes" id="UP001288320"/>
    </source>
</evidence>
<dbReference type="Gene3D" id="3.40.50.20">
    <property type="match status" value="1"/>
</dbReference>
<dbReference type="Gene3D" id="3.30.470.20">
    <property type="entry name" value="ATP-grasp fold, B domain"/>
    <property type="match status" value="1"/>
</dbReference>
<dbReference type="GO" id="GO:0046872">
    <property type="term" value="F:metal ion binding"/>
    <property type="evidence" value="ECO:0007669"/>
    <property type="project" value="InterPro"/>
</dbReference>
<organism evidence="3 6">
    <name type="scientific">Actinotignum timonense</name>
    <dbReference type="NCBI Taxonomy" id="1870995"/>
    <lineage>
        <taxon>Bacteria</taxon>
        <taxon>Bacillati</taxon>
        <taxon>Actinomycetota</taxon>
        <taxon>Actinomycetes</taxon>
        <taxon>Actinomycetales</taxon>
        <taxon>Actinomycetaceae</taxon>
        <taxon>Actinotignum</taxon>
    </lineage>
</organism>
<dbReference type="SUPFAM" id="SSF56059">
    <property type="entry name" value="Glutathione synthetase ATP-binding domain-like"/>
    <property type="match status" value="1"/>
</dbReference>
<dbReference type="EMBL" id="JAWNFV010000001">
    <property type="protein sequence ID" value="MDY5139861.1"/>
    <property type="molecule type" value="Genomic_DNA"/>
</dbReference>
<evidence type="ECO:0000313" key="4">
    <source>
        <dbReference type="EMBL" id="MDY5145688.1"/>
    </source>
</evidence>
<accession>A0AAW9HKB0</accession>
<dbReference type="Proteomes" id="UP001288320">
    <property type="component" value="Unassembled WGS sequence"/>
</dbReference>
<evidence type="ECO:0000313" key="3">
    <source>
        <dbReference type="EMBL" id="MDY5139861.1"/>
    </source>
</evidence>
<gene>
    <name evidence="3" type="ORF">R6G74_00810</name>
    <name evidence="4" type="ORF">R6P33_01455</name>
</gene>
<dbReference type="EMBL" id="JAWNFY010000003">
    <property type="protein sequence ID" value="MDY5145688.1"/>
    <property type="molecule type" value="Genomic_DNA"/>
</dbReference>
<evidence type="ECO:0000256" key="1">
    <source>
        <dbReference type="PROSITE-ProRule" id="PRU00409"/>
    </source>
</evidence>
<reference evidence="3 5" key="1">
    <citation type="submission" date="2023-10" db="EMBL/GenBank/DDBJ databases">
        <title>Whole Genome based description of the genera Actinobaculum and Actinotignum reveals a complex phylogenetic relationship within the species included in the genus Actinotignum.</title>
        <authorList>
            <person name="Jensen C.S."/>
            <person name="Dargis R."/>
            <person name="Kemp M."/>
            <person name="Christensen J.J."/>
        </authorList>
    </citation>
    <scope>NUCLEOTIDE SEQUENCE</scope>
    <source>
        <strain evidence="4 5">SLA_B089</strain>
        <strain evidence="3">SLA_B245</strain>
    </source>
</reference>
<evidence type="ECO:0000313" key="5">
    <source>
        <dbReference type="Proteomes" id="UP001284901"/>
    </source>
</evidence>
<keyword evidence="1" id="KW-0547">Nucleotide-binding</keyword>
<dbReference type="GeneID" id="92813866"/>
<dbReference type="InterPro" id="IPR011761">
    <property type="entry name" value="ATP-grasp"/>
</dbReference>
<dbReference type="InterPro" id="IPR036291">
    <property type="entry name" value="NAD(P)-bd_dom_sf"/>
</dbReference>
<keyword evidence="5" id="KW-1185">Reference proteome</keyword>
<name>A0AAW9HKB0_9ACTO</name>